<reference evidence="1" key="1">
    <citation type="submission" date="2020-07" db="EMBL/GenBank/DDBJ databases">
        <title>Huge and variable diversity of episymbiotic CPR bacteria and DPANN archaea in groundwater ecosystems.</title>
        <authorList>
            <person name="He C.Y."/>
            <person name="Keren R."/>
            <person name="Whittaker M."/>
            <person name="Farag I.F."/>
            <person name="Doudna J."/>
            <person name="Cate J.H.D."/>
            <person name="Banfield J.F."/>
        </authorList>
    </citation>
    <scope>NUCLEOTIDE SEQUENCE</scope>
    <source>
        <strain evidence="1">NC_groundwater_1482_Ag_S-0.65um_47_24</strain>
    </source>
</reference>
<gene>
    <name evidence="1" type="ORF">HY730_05620</name>
</gene>
<comment type="caution">
    <text evidence="1">The sequence shown here is derived from an EMBL/GenBank/DDBJ whole genome shotgun (WGS) entry which is preliminary data.</text>
</comment>
<sequence length="88" mass="10092">MDYKTFLSEVIKKEMEMMGQEKVKPILDKCLIITDPQGNVLSTYGMDNIAITQKLVRELCNVNPLAKIPARALSLIYRKYDPAFELKL</sequence>
<evidence type="ECO:0000313" key="1">
    <source>
        <dbReference type="EMBL" id="MBI4595843.1"/>
    </source>
</evidence>
<accession>A0A933LQ61</accession>
<name>A0A933LQ61_UNCTE</name>
<dbReference type="AlphaFoldDB" id="A0A933LQ61"/>
<dbReference type="Proteomes" id="UP000772181">
    <property type="component" value="Unassembled WGS sequence"/>
</dbReference>
<proteinExistence type="predicted"/>
<organism evidence="1 2">
    <name type="scientific">Tectimicrobiota bacterium</name>
    <dbReference type="NCBI Taxonomy" id="2528274"/>
    <lineage>
        <taxon>Bacteria</taxon>
        <taxon>Pseudomonadati</taxon>
        <taxon>Nitrospinota/Tectimicrobiota group</taxon>
        <taxon>Candidatus Tectimicrobiota</taxon>
    </lineage>
</organism>
<protein>
    <submittedName>
        <fullName evidence="1">Uncharacterized protein</fullName>
    </submittedName>
</protein>
<dbReference type="EMBL" id="JACQWF010000257">
    <property type="protein sequence ID" value="MBI4595843.1"/>
    <property type="molecule type" value="Genomic_DNA"/>
</dbReference>
<evidence type="ECO:0000313" key="2">
    <source>
        <dbReference type="Proteomes" id="UP000772181"/>
    </source>
</evidence>